<name>A0A4R2GKZ6_9BACT</name>
<evidence type="ECO:0000313" key="3">
    <source>
        <dbReference type="Proteomes" id="UP000295221"/>
    </source>
</evidence>
<dbReference type="Proteomes" id="UP000295221">
    <property type="component" value="Unassembled WGS sequence"/>
</dbReference>
<reference evidence="2 3" key="1">
    <citation type="submission" date="2019-03" db="EMBL/GenBank/DDBJ databases">
        <title>Genomic Encyclopedia of Type Strains, Phase IV (KMG-IV): sequencing the most valuable type-strain genomes for metagenomic binning, comparative biology and taxonomic classification.</title>
        <authorList>
            <person name="Goeker M."/>
        </authorList>
    </citation>
    <scope>NUCLEOTIDE SEQUENCE [LARGE SCALE GENOMIC DNA]</scope>
    <source>
        <strain evidence="2 3">DSM 24179</strain>
    </source>
</reference>
<dbReference type="EMBL" id="SLWK01000002">
    <property type="protein sequence ID" value="TCO09642.1"/>
    <property type="molecule type" value="Genomic_DNA"/>
</dbReference>
<dbReference type="RefSeq" id="WP_165921796.1">
    <property type="nucleotide sequence ID" value="NZ_SLWK01000002.1"/>
</dbReference>
<gene>
    <name evidence="2" type="ORF">EV194_10264</name>
</gene>
<feature type="transmembrane region" description="Helical" evidence="1">
    <location>
        <begin position="7"/>
        <end position="26"/>
    </location>
</feature>
<protein>
    <submittedName>
        <fullName evidence="2">Uncharacterized protein</fullName>
    </submittedName>
</protein>
<comment type="caution">
    <text evidence="2">The sequence shown here is derived from an EMBL/GenBank/DDBJ whole genome shotgun (WGS) entry which is preliminary data.</text>
</comment>
<dbReference type="AlphaFoldDB" id="A0A4R2GKZ6"/>
<keyword evidence="1" id="KW-1133">Transmembrane helix</keyword>
<evidence type="ECO:0000256" key="1">
    <source>
        <dbReference type="SAM" id="Phobius"/>
    </source>
</evidence>
<keyword evidence="1" id="KW-0812">Transmembrane</keyword>
<sequence length="56" mass="5929">MNDLIKYAGIILIVLGAILLSVYVIQHMVSNAVLVSGGLLIVGGTAAYVILNRIFD</sequence>
<keyword evidence="1" id="KW-0472">Membrane</keyword>
<accession>A0A4R2GKZ6</accession>
<proteinExistence type="predicted"/>
<keyword evidence="3" id="KW-1185">Reference proteome</keyword>
<evidence type="ECO:0000313" key="2">
    <source>
        <dbReference type="EMBL" id="TCO09642.1"/>
    </source>
</evidence>
<organism evidence="2 3">
    <name type="scientific">Natronoflexus pectinivorans</name>
    <dbReference type="NCBI Taxonomy" id="682526"/>
    <lineage>
        <taxon>Bacteria</taxon>
        <taxon>Pseudomonadati</taxon>
        <taxon>Bacteroidota</taxon>
        <taxon>Bacteroidia</taxon>
        <taxon>Marinilabiliales</taxon>
        <taxon>Marinilabiliaceae</taxon>
        <taxon>Natronoflexus</taxon>
    </lineage>
</organism>
<feature type="transmembrane region" description="Helical" evidence="1">
    <location>
        <begin position="32"/>
        <end position="51"/>
    </location>
</feature>